<comment type="subunit">
    <text evidence="2">Homodimer.</text>
</comment>
<dbReference type="PRINTS" id="PR01171">
    <property type="entry name" value="BCTLIPOCALIN"/>
</dbReference>
<dbReference type="GO" id="GO:0008289">
    <property type="term" value="F:lipid binding"/>
    <property type="evidence" value="ECO:0007669"/>
    <property type="project" value="UniProtKB-UniRule"/>
</dbReference>
<dbReference type="GO" id="GO:0009279">
    <property type="term" value="C:cell outer membrane"/>
    <property type="evidence" value="ECO:0007669"/>
    <property type="project" value="UniProtKB-SubCell"/>
</dbReference>
<sequence length="179" mass="20310">MKRILVIGAMLAACFSNGVSAQEVRTVPKVDLAKYVGVWYEIARFPNRFQEQCTGNVTAQYRKRSDGDIDVINRCKQKDASTDEAIGRARVADPATNARLKVRFAPDWLGWIPFVWADYWIIDLADDYSYAVVGEPSREYLWVLSRSPVLPDATYDAIVNRATEQGFDTSKLKKTQQDH</sequence>
<evidence type="ECO:0000313" key="5">
    <source>
        <dbReference type="EMBL" id="GGI19262.1"/>
    </source>
</evidence>
<keyword evidence="2" id="KW-0998">Cell outer membrane</keyword>
<protein>
    <recommendedName>
        <fullName evidence="2">Outer membrane lipoprotein Blc</fullName>
    </recommendedName>
</protein>
<dbReference type="InterPro" id="IPR000566">
    <property type="entry name" value="Lipocln_cytosolic_FA-bd_dom"/>
</dbReference>
<dbReference type="GO" id="GO:0006950">
    <property type="term" value="P:response to stress"/>
    <property type="evidence" value="ECO:0007669"/>
    <property type="project" value="UniProtKB-ARBA"/>
</dbReference>
<dbReference type="EMBL" id="BMDI01000001">
    <property type="protein sequence ID" value="GGI19262.1"/>
    <property type="molecule type" value="Genomic_DNA"/>
</dbReference>
<evidence type="ECO:0000259" key="4">
    <source>
        <dbReference type="Pfam" id="PF08212"/>
    </source>
</evidence>
<dbReference type="SUPFAM" id="SSF50814">
    <property type="entry name" value="Lipocalins"/>
    <property type="match status" value="1"/>
</dbReference>
<feature type="chain" id="PRO_5035350938" description="Outer membrane lipoprotein Blc" evidence="2">
    <location>
        <begin position="22"/>
        <end position="179"/>
    </location>
</feature>
<evidence type="ECO:0000256" key="1">
    <source>
        <dbReference type="ARBA" id="ARBA00006889"/>
    </source>
</evidence>
<comment type="function">
    <text evidence="2">Involved in the storage or transport of lipids necessary for membrane maintenance under stressful conditions. Displays a binding preference for lysophospholipids.</text>
</comment>
<dbReference type="InterPro" id="IPR012674">
    <property type="entry name" value="Calycin"/>
</dbReference>
<dbReference type="PIRSF" id="PIRSF036893">
    <property type="entry name" value="Lipocalin_ApoD"/>
    <property type="match status" value="1"/>
</dbReference>
<proteinExistence type="inferred from homology"/>
<comment type="similarity">
    <text evidence="1 2">Belongs to the calycin superfamily. Lipocalin family.</text>
</comment>
<dbReference type="InterPro" id="IPR022272">
    <property type="entry name" value="Lipocalin_CS"/>
</dbReference>
<comment type="caution">
    <text evidence="5">The sequence shown here is derived from an EMBL/GenBank/DDBJ whole genome shotgun (WGS) entry which is preliminary data.</text>
</comment>
<dbReference type="PANTHER" id="PTHR10612">
    <property type="entry name" value="APOLIPOPROTEIN D"/>
    <property type="match status" value="1"/>
</dbReference>
<keyword evidence="2 3" id="KW-0449">Lipoprotein</keyword>
<reference evidence="6" key="1">
    <citation type="journal article" date="2019" name="Int. J. Syst. Evol. Microbiol.">
        <title>The Global Catalogue of Microorganisms (GCM) 10K type strain sequencing project: providing services to taxonomists for standard genome sequencing and annotation.</title>
        <authorList>
            <consortium name="The Broad Institute Genomics Platform"/>
            <consortium name="The Broad Institute Genome Sequencing Center for Infectious Disease"/>
            <person name="Wu L."/>
            <person name="Ma J."/>
        </authorList>
    </citation>
    <scope>NUCLEOTIDE SEQUENCE [LARGE SCALE GENOMIC DNA]</scope>
    <source>
        <strain evidence="6">CCM 2767</strain>
    </source>
</reference>
<feature type="lipid moiety-binding region" description="S-diacylglycerol cysteine" evidence="3">
    <location>
        <position position="14"/>
    </location>
</feature>
<dbReference type="InterPro" id="IPR047202">
    <property type="entry name" value="Lipocalin_Blc-like_dom"/>
</dbReference>
<name>A0A8J3F1G1_9BURK</name>
<evidence type="ECO:0000313" key="6">
    <source>
        <dbReference type="Proteomes" id="UP000642180"/>
    </source>
</evidence>
<dbReference type="PANTHER" id="PTHR10612:SF34">
    <property type="entry name" value="APOLIPOPROTEIN D"/>
    <property type="match status" value="1"/>
</dbReference>
<keyword evidence="3" id="KW-0564">Palmitate</keyword>
<keyword evidence="2" id="KW-0472">Membrane</keyword>
<dbReference type="Gene3D" id="2.40.128.20">
    <property type="match status" value="1"/>
</dbReference>
<accession>A0A8J3F1G1</accession>
<dbReference type="CDD" id="cd19438">
    <property type="entry name" value="lipocalin_Blc-like"/>
    <property type="match status" value="1"/>
</dbReference>
<evidence type="ECO:0000256" key="3">
    <source>
        <dbReference type="PIRSR" id="PIRSR036893-52"/>
    </source>
</evidence>
<dbReference type="AlphaFoldDB" id="A0A8J3F1G1"/>
<organism evidence="5 6">
    <name type="scientific">Oxalicibacterium faecigallinarum</name>
    <dbReference type="NCBI Taxonomy" id="573741"/>
    <lineage>
        <taxon>Bacteria</taxon>
        <taxon>Pseudomonadati</taxon>
        <taxon>Pseudomonadota</taxon>
        <taxon>Betaproteobacteria</taxon>
        <taxon>Burkholderiales</taxon>
        <taxon>Oxalobacteraceae</taxon>
        <taxon>Oxalicibacterium</taxon>
    </lineage>
</organism>
<dbReference type="Pfam" id="PF08212">
    <property type="entry name" value="Lipocalin_2"/>
    <property type="match status" value="1"/>
</dbReference>
<keyword evidence="2" id="KW-0732">Signal</keyword>
<comment type="subcellular location">
    <subcellularLocation>
        <location evidence="2">Cell outer membrane</location>
    </subcellularLocation>
</comment>
<dbReference type="InterPro" id="IPR022271">
    <property type="entry name" value="Lipocalin_ApoD"/>
</dbReference>
<evidence type="ECO:0000256" key="2">
    <source>
        <dbReference type="PIRNR" id="PIRNR036893"/>
    </source>
</evidence>
<keyword evidence="6" id="KW-1185">Reference proteome</keyword>
<dbReference type="Proteomes" id="UP000642180">
    <property type="component" value="Unassembled WGS sequence"/>
</dbReference>
<gene>
    <name evidence="5" type="primary">blc</name>
    <name evidence="5" type="ORF">GCM10008066_18200</name>
</gene>
<dbReference type="RefSeq" id="WP_188380914.1">
    <property type="nucleotide sequence ID" value="NZ_BMDI01000001.1"/>
</dbReference>
<keyword evidence="2" id="KW-0446">Lipid-binding</keyword>
<dbReference type="PROSITE" id="PS00213">
    <property type="entry name" value="LIPOCALIN"/>
    <property type="match status" value="1"/>
</dbReference>
<feature type="lipid moiety-binding region" description="N-palmitoyl cysteine" evidence="3">
    <location>
        <position position="14"/>
    </location>
</feature>
<feature type="signal peptide" evidence="2">
    <location>
        <begin position="1"/>
        <end position="21"/>
    </location>
</feature>
<dbReference type="InterPro" id="IPR002446">
    <property type="entry name" value="Lipocalin_bac"/>
</dbReference>
<feature type="domain" description="Lipocalin/cytosolic fatty-acid binding" evidence="4">
    <location>
        <begin position="30"/>
        <end position="177"/>
    </location>
</feature>